<dbReference type="Gene3D" id="3.30.740.10">
    <property type="entry name" value="Protein Inhibitor Of Neuronal Nitric Oxide Synthase"/>
    <property type="match status" value="1"/>
</dbReference>
<keyword evidence="5 10" id="KW-0493">Microtubule</keyword>
<dbReference type="GO" id="GO:0007017">
    <property type="term" value="P:microtubule-based process"/>
    <property type="evidence" value="ECO:0007669"/>
    <property type="project" value="InterPro"/>
</dbReference>
<reference evidence="11" key="1">
    <citation type="submission" date="2021-10" db="EMBL/GenBank/DDBJ databases">
        <title>Tropical sea cucumber genome reveals ecological adaptation and Cuvierian tubules defense mechanism.</title>
        <authorList>
            <person name="Chen T."/>
        </authorList>
    </citation>
    <scope>NUCLEOTIDE SEQUENCE</scope>
    <source>
        <strain evidence="11">Nanhai2018</strain>
        <tissue evidence="11">Muscle</tissue>
    </source>
</reference>
<dbReference type="Proteomes" id="UP001152320">
    <property type="component" value="Chromosome 6"/>
</dbReference>
<dbReference type="SMART" id="SM01375">
    <property type="entry name" value="Dynein_light"/>
    <property type="match status" value="1"/>
</dbReference>
<dbReference type="GO" id="GO:0005874">
    <property type="term" value="C:microtubule"/>
    <property type="evidence" value="ECO:0007669"/>
    <property type="project" value="UniProtKB-KW"/>
</dbReference>
<keyword evidence="8 10" id="KW-0206">Cytoskeleton</keyword>
<evidence type="ECO:0000256" key="6">
    <source>
        <dbReference type="ARBA" id="ARBA00022816"/>
    </source>
</evidence>
<protein>
    <recommendedName>
        <fullName evidence="10">Dynein light chain</fullName>
    </recommendedName>
</protein>
<comment type="subcellular location">
    <subcellularLocation>
        <location evidence="2 10">Cytoplasm</location>
        <location evidence="2 10">Cytoskeleton</location>
    </subcellularLocation>
    <subcellularLocation>
        <location evidence="1">Nucleus</location>
    </subcellularLocation>
</comment>
<evidence type="ECO:0000256" key="7">
    <source>
        <dbReference type="ARBA" id="ARBA00022927"/>
    </source>
</evidence>
<dbReference type="GO" id="GO:0005634">
    <property type="term" value="C:nucleus"/>
    <property type="evidence" value="ECO:0007669"/>
    <property type="project" value="UniProtKB-SubCell"/>
</dbReference>
<evidence type="ECO:0000256" key="4">
    <source>
        <dbReference type="ARBA" id="ARBA00022490"/>
    </source>
</evidence>
<keyword evidence="4 10" id="KW-0963">Cytoplasm</keyword>
<name>A0A9Q1C819_HOLLE</name>
<dbReference type="GO" id="GO:0015031">
    <property type="term" value="P:protein transport"/>
    <property type="evidence" value="ECO:0007669"/>
    <property type="project" value="UniProtKB-KW"/>
</dbReference>
<dbReference type="Pfam" id="PF01221">
    <property type="entry name" value="Dynein_light"/>
    <property type="match status" value="1"/>
</dbReference>
<evidence type="ECO:0000256" key="10">
    <source>
        <dbReference type="RuleBase" id="RU365010"/>
    </source>
</evidence>
<accession>A0A9Q1C819</accession>
<dbReference type="PANTHER" id="PTHR11886:SF35">
    <property type="entry name" value="DYNEIN LIGHT CHAIN"/>
    <property type="match status" value="1"/>
</dbReference>
<proteinExistence type="inferred from homology"/>
<dbReference type="FunFam" id="3.30.740.10:FF:000005">
    <property type="entry name" value="Dynein light chain"/>
    <property type="match status" value="1"/>
</dbReference>
<keyword evidence="10" id="KW-0243">Dynein</keyword>
<evidence type="ECO:0000256" key="3">
    <source>
        <dbReference type="ARBA" id="ARBA00022448"/>
    </source>
</evidence>
<evidence type="ECO:0000256" key="5">
    <source>
        <dbReference type="ARBA" id="ARBA00022701"/>
    </source>
</evidence>
<organism evidence="11 12">
    <name type="scientific">Holothuria leucospilota</name>
    <name type="common">Black long sea cucumber</name>
    <name type="synonym">Mertensiothuria leucospilota</name>
    <dbReference type="NCBI Taxonomy" id="206669"/>
    <lineage>
        <taxon>Eukaryota</taxon>
        <taxon>Metazoa</taxon>
        <taxon>Echinodermata</taxon>
        <taxon>Eleutherozoa</taxon>
        <taxon>Echinozoa</taxon>
        <taxon>Holothuroidea</taxon>
        <taxon>Aspidochirotacea</taxon>
        <taxon>Aspidochirotida</taxon>
        <taxon>Holothuriidae</taxon>
        <taxon>Holothuria</taxon>
    </lineage>
</organism>
<evidence type="ECO:0000313" key="12">
    <source>
        <dbReference type="Proteomes" id="UP001152320"/>
    </source>
</evidence>
<comment type="caution">
    <text evidence="11">The sequence shown here is derived from an EMBL/GenBank/DDBJ whole genome shotgun (WGS) entry which is preliminary data.</text>
</comment>
<keyword evidence="9" id="KW-0539">Nucleus</keyword>
<dbReference type="PANTHER" id="PTHR11886">
    <property type="entry name" value="DYNEIN LIGHT CHAIN"/>
    <property type="match status" value="1"/>
</dbReference>
<dbReference type="InterPro" id="IPR037177">
    <property type="entry name" value="DLC_sf"/>
</dbReference>
<dbReference type="AlphaFoldDB" id="A0A9Q1C819"/>
<evidence type="ECO:0000256" key="1">
    <source>
        <dbReference type="ARBA" id="ARBA00004123"/>
    </source>
</evidence>
<dbReference type="OrthoDB" id="10033309at2759"/>
<evidence type="ECO:0000313" key="11">
    <source>
        <dbReference type="EMBL" id="KAJ8041013.1"/>
    </source>
</evidence>
<comment type="similarity">
    <text evidence="10">Belongs to the dynein light chain family.</text>
</comment>
<keyword evidence="7" id="KW-0653">Protein transport</keyword>
<keyword evidence="10" id="KW-0505">Motor protein</keyword>
<keyword evidence="3" id="KW-0813">Transport</keyword>
<dbReference type="SUPFAM" id="SSF54648">
    <property type="entry name" value="DLC"/>
    <property type="match status" value="1"/>
</dbReference>
<keyword evidence="6" id="KW-0509">mRNA transport</keyword>
<evidence type="ECO:0000256" key="9">
    <source>
        <dbReference type="ARBA" id="ARBA00023242"/>
    </source>
</evidence>
<sequence>MTSQICGLTRRLPPSVPKVMRHFLDYRVGKDEGNSSVGGITVEHTDMENEMKQEAIAVTEDAFEQFTVEEEIENFIKNEFEEKYGNTWTCIVGRKKGSYVTHETNEFIFMRAGQVDVLLYRSG</sequence>
<dbReference type="GO" id="GO:0051028">
    <property type="term" value="P:mRNA transport"/>
    <property type="evidence" value="ECO:0007669"/>
    <property type="project" value="UniProtKB-KW"/>
</dbReference>
<dbReference type="EMBL" id="JAIZAY010000006">
    <property type="protein sequence ID" value="KAJ8041013.1"/>
    <property type="molecule type" value="Genomic_DNA"/>
</dbReference>
<dbReference type="GO" id="GO:0005868">
    <property type="term" value="C:cytoplasmic dynein complex"/>
    <property type="evidence" value="ECO:0007669"/>
    <property type="project" value="TreeGrafter"/>
</dbReference>
<keyword evidence="12" id="KW-1185">Reference proteome</keyword>
<evidence type="ECO:0000256" key="2">
    <source>
        <dbReference type="ARBA" id="ARBA00004245"/>
    </source>
</evidence>
<dbReference type="InterPro" id="IPR001372">
    <property type="entry name" value="Dynein_light_chain_typ-1/2"/>
</dbReference>
<gene>
    <name evidence="11" type="ORF">HOLleu_15493</name>
</gene>
<dbReference type="GO" id="GO:0045505">
    <property type="term" value="F:dynein intermediate chain binding"/>
    <property type="evidence" value="ECO:0007669"/>
    <property type="project" value="TreeGrafter"/>
</dbReference>
<evidence type="ECO:0000256" key="8">
    <source>
        <dbReference type="ARBA" id="ARBA00023212"/>
    </source>
</evidence>